<protein>
    <submittedName>
        <fullName evidence="2">Uncharacterized protein</fullName>
    </submittedName>
</protein>
<reference evidence="2 3" key="1">
    <citation type="journal article" date="2011" name="Cell">
        <title>Insight into structure and assembly of the nuclear pore complex by utilizing the genome of a eukaryotic thermophile.</title>
        <authorList>
            <person name="Amlacher S."/>
            <person name="Sarges P."/>
            <person name="Flemming D."/>
            <person name="van Noort V."/>
            <person name="Kunze R."/>
            <person name="Devos D.P."/>
            <person name="Arumugam M."/>
            <person name="Bork P."/>
            <person name="Hurt E."/>
        </authorList>
    </citation>
    <scope>NUCLEOTIDE SEQUENCE [LARGE SCALE GENOMIC DNA]</scope>
    <source>
        <strain evidence="3">DSM 1495 / CBS 144.50 / IMI 039719</strain>
    </source>
</reference>
<dbReference type="Proteomes" id="UP000008066">
    <property type="component" value="Unassembled WGS sequence"/>
</dbReference>
<organism evidence="3">
    <name type="scientific">Chaetomium thermophilum (strain DSM 1495 / CBS 144.50 / IMI 039719)</name>
    <name type="common">Thermochaetoides thermophila</name>
    <dbReference type="NCBI Taxonomy" id="759272"/>
    <lineage>
        <taxon>Eukaryota</taxon>
        <taxon>Fungi</taxon>
        <taxon>Dikarya</taxon>
        <taxon>Ascomycota</taxon>
        <taxon>Pezizomycotina</taxon>
        <taxon>Sordariomycetes</taxon>
        <taxon>Sordariomycetidae</taxon>
        <taxon>Sordariales</taxon>
        <taxon>Chaetomiaceae</taxon>
        <taxon>Thermochaetoides</taxon>
    </lineage>
</organism>
<evidence type="ECO:0000313" key="3">
    <source>
        <dbReference type="Proteomes" id="UP000008066"/>
    </source>
</evidence>
<gene>
    <name evidence="2" type="ORF">CTHT_0040830</name>
</gene>
<dbReference type="HOGENOM" id="CLU_1337371_0_0_1"/>
<keyword evidence="3" id="KW-1185">Reference proteome</keyword>
<proteinExistence type="predicted"/>
<evidence type="ECO:0000256" key="1">
    <source>
        <dbReference type="SAM" id="MobiDB-lite"/>
    </source>
</evidence>
<evidence type="ECO:0000313" key="2">
    <source>
        <dbReference type="EMBL" id="EGS19604.1"/>
    </source>
</evidence>
<sequence length="205" mass="21558">MGPGRNGGDGGGRQADTGHFAAGARPQRRADARLICVICTSSGSKARGGGCDVSAVAARATAESSMQSWTKVTSQTQRAPKTPKTIQTPIVFDSPATLDEPAGAKPTGFRNGLAEDIGAPTPVKALAAWRGGGSMGRFMHDTARRGRSAPGEDCANCLRRRRLSPVRFTAVPSFIFHVPDHYRRASFPTIPPDLVASPTAGKYIK</sequence>
<dbReference type="RefSeq" id="XP_006694489.1">
    <property type="nucleotide sequence ID" value="XM_006694426.1"/>
</dbReference>
<dbReference type="AlphaFoldDB" id="G0SA32"/>
<feature type="compositionally biased region" description="Gly residues" evidence="1">
    <location>
        <begin position="1"/>
        <end position="13"/>
    </location>
</feature>
<dbReference type="KEGG" id="cthr:CTHT_0040830"/>
<feature type="region of interest" description="Disordered" evidence="1">
    <location>
        <begin position="1"/>
        <end position="26"/>
    </location>
</feature>
<name>G0SA32_CHATD</name>
<dbReference type="EMBL" id="GL988043">
    <property type="protein sequence ID" value="EGS19604.1"/>
    <property type="molecule type" value="Genomic_DNA"/>
</dbReference>
<dbReference type="GeneID" id="18258121"/>
<accession>G0SA32</accession>